<evidence type="ECO:0000313" key="1">
    <source>
        <dbReference type="EMBL" id="KAF3326229.1"/>
    </source>
</evidence>
<name>A0A833QNB8_9POAL</name>
<dbReference type="PANTHER" id="PTHR33090">
    <property type="entry name" value="DUF3774 DOMAIN PROTEIN-RELATED"/>
    <property type="match status" value="1"/>
</dbReference>
<dbReference type="Proteomes" id="UP000623129">
    <property type="component" value="Unassembled WGS sequence"/>
</dbReference>
<dbReference type="EMBL" id="SWLB01000019">
    <property type="protein sequence ID" value="KAF3326229.1"/>
    <property type="molecule type" value="Genomic_DNA"/>
</dbReference>
<dbReference type="InterPro" id="IPR022251">
    <property type="entry name" value="DUF3774_wound-induced"/>
</dbReference>
<dbReference type="AlphaFoldDB" id="A0A833QNB8"/>
<accession>A0A833QNB8</accession>
<protein>
    <submittedName>
        <fullName evidence="1">Wound-induced protein</fullName>
    </submittedName>
</protein>
<dbReference type="Pfam" id="PF12609">
    <property type="entry name" value="DUF3774"/>
    <property type="match status" value="2"/>
</dbReference>
<organism evidence="1 2">
    <name type="scientific">Carex littledalei</name>
    <dbReference type="NCBI Taxonomy" id="544730"/>
    <lineage>
        <taxon>Eukaryota</taxon>
        <taxon>Viridiplantae</taxon>
        <taxon>Streptophyta</taxon>
        <taxon>Embryophyta</taxon>
        <taxon>Tracheophyta</taxon>
        <taxon>Spermatophyta</taxon>
        <taxon>Magnoliopsida</taxon>
        <taxon>Liliopsida</taxon>
        <taxon>Poales</taxon>
        <taxon>Cyperaceae</taxon>
        <taxon>Cyperoideae</taxon>
        <taxon>Cariceae</taxon>
        <taxon>Carex</taxon>
        <taxon>Carex subgen. Euthyceras</taxon>
    </lineage>
</organism>
<comment type="caution">
    <text evidence="1">The sequence shown here is derived from an EMBL/GenBank/DDBJ whole genome shotgun (WGS) entry which is preliminary data.</text>
</comment>
<evidence type="ECO:0000313" key="2">
    <source>
        <dbReference type="Proteomes" id="UP000623129"/>
    </source>
</evidence>
<gene>
    <name evidence="1" type="ORF">FCM35_KLT09309</name>
</gene>
<reference evidence="1" key="1">
    <citation type="submission" date="2020-01" db="EMBL/GenBank/DDBJ databases">
        <title>Genome sequence of Kobresia littledalei, the first chromosome-level genome in the family Cyperaceae.</title>
        <authorList>
            <person name="Qu G."/>
        </authorList>
    </citation>
    <scope>NUCLEOTIDE SEQUENCE</scope>
    <source>
        <strain evidence="1">C.B.Clarke</strain>
        <tissue evidence="1">Leaf</tissue>
    </source>
</reference>
<proteinExistence type="predicted"/>
<dbReference type="OrthoDB" id="691528at2759"/>
<sequence length="202" mass="22020">MASKGRVSFVVAASISAVEALKDQAGLCRWNYALRSMQSRVKQNMGALSQVRKVSSGVGLEEKAKRSEESLRTCPVFVSNQSVNKPLIARPHTPLISINAHHTLSSSNNYQTSRKNTQMASNGRVSFVVAASISAVEALKDQAGLCRWNYALRSMQSRVKQNVGGLSQVRKVSSGSGLEEKAKRSEESLRTVMYLSCWGPNS</sequence>
<keyword evidence="2" id="KW-1185">Reference proteome</keyword>